<evidence type="ECO:0000313" key="2">
    <source>
        <dbReference type="Proteomes" id="UP000299102"/>
    </source>
</evidence>
<dbReference type="AlphaFoldDB" id="A0A4C1XEG8"/>
<dbReference type="OrthoDB" id="7480422at2759"/>
<reference evidence="1 2" key="1">
    <citation type="journal article" date="2019" name="Commun. Biol.">
        <title>The bagworm genome reveals a unique fibroin gene that provides high tensile strength.</title>
        <authorList>
            <person name="Kono N."/>
            <person name="Nakamura H."/>
            <person name="Ohtoshi R."/>
            <person name="Tomita M."/>
            <person name="Numata K."/>
            <person name="Arakawa K."/>
        </authorList>
    </citation>
    <scope>NUCLEOTIDE SEQUENCE [LARGE SCALE GENOMIC DNA]</scope>
</reference>
<comment type="caution">
    <text evidence="1">The sequence shown here is derived from an EMBL/GenBank/DDBJ whole genome shotgun (WGS) entry which is preliminary data.</text>
</comment>
<proteinExistence type="predicted"/>
<accession>A0A4C1XEG8</accession>
<sequence length="95" mass="11288">MSLHVLWLYYRERSEQVSNLISATDFRLRSSRRKYHQHPLDGCHSTTVLFMRIFLLHAVAVWNDLPSAMSSTTFEKSVFKKRAYYYLKGRQRTSA</sequence>
<name>A0A4C1XEG8_EUMVA</name>
<dbReference type="EMBL" id="BGZK01000791">
    <property type="protein sequence ID" value="GBP60585.1"/>
    <property type="molecule type" value="Genomic_DNA"/>
</dbReference>
<organism evidence="1 2">
    <name type="scientific">Eumeta variegata</name>
    <name type="common">Bagworm moth</name>
    <name type="synonym">Eumeta japonica</name>
    <dbReference type="NCBI Taxonomy" id="151549"/>
    <lineage>
        <taxon>Eukaryota</taxon>
        <taxon>Metazoa</taxon>
        <taxon>Ecdysozoa</taxon>
        <taxon>Arthropoda</taxon>
        <taxon>Hexapoda</taxon>
        <taxon>Insecta</taxon>
        <taxon>Pterygota</taxon>
        <taxon>Neoptera</taxon>
        <taxon>Endopterygota</taxon>
        <taxon>Lepidoptera</taxon>
        <taxon>Glossata</taxon>
        <taxon>Ditrysia</taxon>
        <taxon>Tineoidea</taxon>
        <taxon>Psychidae</taxon>
        <taxon>Oiketicinae</taxon>
        <taxon>Eumeta</taxon>
    </lineage>
</organism>
<dbReference type="Proteomes" id="UP000299102">
    <property type="component" value="Unassembled WGS sequence"/>
</dbReference>
<keyword evidence="2" id="KW-1185">Reference proteome</keyword>
<gene>
    <name evidence="1" type="ORF">EVAR_50949_1</name>
</gene>
<protein>
    <submittedName>
        <fullName evidence="1">Uncharacterized protein</fullName>
    </submittedName>
</protein>
<evidence type="ECO:0000313" key="1">
    <source>
        <dbReference type="EMBL" id="GBP60585.1"/>
    </source>
</evidence>